<comment type="caution">
    <text evidence="3">The sequence shown here is derived from an EMBL/GenBank/DDBJ whole genome shotgun (WGS) entry which is preliminary data.</text>
</comment>
<accession>A0A4S8PM25</accession>
<dbReference type="GO" id="GO:0005886">
    <property type="term" value="C:plasma membrane"/>
    <property type="evidence" value="ECO:0007669"/>
    <property type="project" value="TreeGrafter"/>
</dbReference>
<dbReference type="OrthoDB" id="3671040at2"/>
<dbReference type="AlphaFoldDB" id="A0A4S8PM25"/>
<reference evidence="3 4" key="1">
    <citation type="journal article" date="2018" name="Int. J. Syst. Evol. Microbiol.">
        <title>Glycomyces paridis sp. nov., isolated from the medicinal plant Paris polyphylla.</title>
        <authorList>
            <person name="Fang X.M."/>
            <person name="Bai J.L."/>
            <person name="Su J."/>
            <person name="Zhao L.L."/>
            <person name="Liu H.Y."/>
            <person name="Ma B.P."/>
            <person name="Zhang Y.Q."/>
            <person name="Yu L.Y."/>
        </authorList>
    </citation>
    <scope>NUCLEOTIDE SEQUENCE [LARGE SCALE GENOMIC DNA]</scope>
    <source>
        <strain evidence="3 4">CPCC 204357</strain>
    </source>
</reference>
<dbReference type="Pfam" id="PF00501">
    <property type="entry name" value="AMP-binding"/>
    <property type="match status" value="1"/>
</dbReference>
<evidence type="ECO:0000313" key="3">
    <source>
        <dbReference type="EMBL" id="THV29589.1"/>
    </source>
</evidence>
<dbReference type="SUPFAM" id="SSF56801">
    <property type="entry name" value="Acetyl-CoA synthetase-like"/>
    <property type="match status" value="1"/>
</dbReference>
<dbReference type="Proteomes" id="UP000305792">
    <property type="component" value="Unassembled WGS sequence"/>
</dbReference>
<dbReference type="Gene3D" id="3.40.50.12780">
    <property type="entry name" value="N-terminal domain of ligase-like"/>
    <property type="match status" value="1"/>
</dbReference>
<dbReference type="GO" id="GO:0006633">
    <property type="term" value="P:fatty acid biosynthetic process"/>
    <property type="evidence" value="ECO:0007669"/>
    <property type="project" value="TreeGrafter"/>
</dbReference>
<dbReference type="EMBL" id="STGX01000005">
    <property type="protein sequence ID" value="THV29589.1"/>
    <property type="molecule type" value="Genomic_DNA"/>
</dbReference>
<dbReference type="InterPro" id="IPR020845">
    <property type="entry name" value="AMP-binding_CS"/>
</dbReference>
<proteinExistence type="inferred from homology"/>
<evidence type="ECO:0000313" key="4">
    <source>
        <dbReference type="Proteomes" id="UP000305792"/>
    </source>
</evidence>
<dbReference type="PANTHER" id="PTHR22754">
    <property type="entry name" value="DISCO-INTERACTING PROTEIN 2 DIP2 -RELATED"/>
    <property type="match status" value="1"/>
</dbReference>
<feature type="domain" description="AMP-dependent synthetase/ligase" evidence="2">
    <location>
        <begin position="141"/>
        <end position="382"/>
    </location>
</feature>
<dbReference type="Gene3D" id="3.30.300.30">
    <property type="match status" value="1"/>
</dbReference>
<name>A0A4S8PM25_9ACTN</name>
<evidence type="ECO:0000259" key="2">
    <source>
        <dbReference type="Pfam" id="PF00501"/>
    </source>
</evidence>
<dbReference type="InterPro" id="IPR000873">
    <property type="entry name" value="AMP-dep_synth/lig_dom"/>
</dbReference>
<dbReference type="GO" id="GO:0070566">
    <property type="term" value="F:adenylyltransferase activity"/>
    <property type="evidence" value="ECO:0007669"/>
    <property type="project" value="TreeGrafter"/>
</dbReference>
<dbReference type="GO" id="GO:0016874">
    <property type="term" value="F:ligase activity"/>
    <property type="evidence" value="ECO:0007669"/>
    <property type="project" value="UniProtKB-KW"/>
</dbReference>
<gene>
    <name evidence="3" type="ORF">E9998_08820</name>
</gene>
<keyword evidence="3" id="KW-0436">Ligase</keyword>
<dbReference type="InterPro" id="IPR042099">
    <property type="entry name" value="ANL_N_sf"/>
</dbReference>
<keyword evidence="4" id="KW-1185">Reference proteome</keyword>
<dbReference type="PROSITE" id="PS00455">
    <property type="entry name" value="AMP_BINDING"/>
    <property type="match status" value="1"/>
</dbReference>
<organism evidence="3 4">
    <name type="scientific">Glycomyces paridis</name>
    <dbReference type="NCBI Taxonomy" id="2126555"/>
    <lineage>
        <taxon>Bacteria</taxon>
        <taxon>Bacillati</taxon>
        <taxon>Actinomycetota</taxon>
        <taxon>Actinomycetes</taxon>
        <taxon>Glycomycetales</taxon>
        <taxon>Glycomycetaceae</taxon>
        <taxon>Glycomyces</taxon>
    </lineage>
</organism>
<evidence type="ECO:0000256" key="1">
    <source>
        <dbReference type="ARBA" id="ARBA00006432"/>
    </source>
</evidence>
<sequence>MPDYAGPPHEPARGARASDLIGRIAARAASHPGTTALRDLGGPAREPESLDYAGLATSIEHAAAQIRELDPPGPIGVACASPLAFAVAALGSIAAAVPFMPLDPRDPDDRPVHLIADTATSEHWTPEGEIGPALTLLRRRDPPAAERPLPKGVVALQRTSGTTGEPKTVLTTGDNLEAAYTQAADAYGLCESDRFVSWTPLHHSMGLMNGLLLPLRLGATSTLLAPDAFAADPALWLEALDRYRATYTSAPVFGFSHCLDRIPDPRIAGLDLSSLRVARTAAGPLWADVLERFTARFAAAGLRPTALRPSYGLTEATLFVTAAREGATPPPRPAAAAWRGAAVAAAGTPVADTEIAVVEPETGRALEPGRIGEITVRGPQVAAIADEPERTGPLRTGDLGVIEDGVLWVVGRRRDLVKIRGVGHSLAAIEHAVAGAAGQGRTVALAAAGPAGEELWIVAECADETAAETAANDLARATAKATGVRAERVLIVREGRIPVTASGKPRRGECLRLVLEGRVDLLAARTAGPRRQR</sequence>
<comment type="similarity">
    <text evidence="1">Belongs to the ATP-dependent AMP-binding enzyme family.</text>
</comment>
<dbReference type="PANTHER" id="PTHR22754:SF32">
    <property type="entry name" value="DISCO-INTERACTING PROTEIN 2"/>
    <property type="match status" value="1"/>
</dbReference>
<protein>
    <submittedName>
        <fullName evidence="3">Fatty acyl-AMP ligase</fullName>
    </submittedName>
</protein>
<dbReference type="RefSeq" id="WP_136529332.1">
    <property type="nucleotide sequence ID" value="NZ_STGX01000005.1"/>
</dbReference>
<dbReference type="InterPro" id="IPR045851">
    <property type="entry name" value="AMP-bd_C_sf"/>
</dbReference>